<sequence>MPIPASNSVNLEVANSAEFLRFIGAVMSSLPIKSRTEASNSNWKISAFEYSGKPMKLFKFTLVALVLLLNLIINPPAWANKDFTKGADYVEVTESINQLQQVKDTPDLGGYTPEQFQQQLEQLQAQKLVMETARKRAQCHNETTGTLAVYANLPKKSPTQLYFLGAGQTTDDDWDCDGIFLPVGAKVVLPPSTEVQELTEAIAVKFVDGTQSIARTNPTTSAIELSVAPAHVFKTGETTPWTIPTLSQTDIDATIPSQELVD</sequence>
<name>A0AAW9Q9Y0_9CYAN</name>
<organism evidence="2 3">
    <name type="scientific">Tumidithrix elongata BACA0141</name>
    <dbReference type="NCBI Taxonomy" id="2716417"/>
    <lineage>
        <taxon>Bacteria</taxon>
        <taxon>Bacillati</taxon>
        <taxon>Cyanobacteriota</taxon>
        <taxon>Cyanophyceae</taxon>
        <taxon>Pseudanabaenales</taxon>
        <taxon>Pseudanabaenaceae</taxon>
        <taxon>Tumidithrix</taxon>
        <taxon>Tumidithrix elongata</taxon>
    </lineage>
</organism>
<keyword evidence="1" id="KW-0812">Transmembrane</keyword>
<proteinExistence type="predicted"/>
<dbReference type="EMBL" id="JAZBJZ010000204">
    <property type="protein sequence ID" value="MEE3720000.1"/>
    <property type="molecule type" value="Genomic_DNA"/>
</dbReference>
<gene>
    <name evidence="2" type="ORF">V2H45_25000</name>
</gene>
<accession>A0AAW9Q9Y0</accession>
<keyword evidence="3" id="KW-1185">Reference proteome</keyword>
<keyword evidence="1" id="KW-0472">Membrane</keyword>
<keyword evidence="1" id="KW-1133">Transmembrane helix</keyword>
<reference evidence="2" key="1">
    <citation type="submission" date="2024-01" db="EMBL/GenBank/DDBJ databases">
        <title>Bank of Algae and Cyanobacteria of the Azores (BACA) strain genomes.</title>
        <authorList>
            <person name="Luz R."/>
            <person name="Cordeiro R."/>
            <person name="Fonseca A."/>
            <person name="Goncalves V."/>
        </authorList>
    </citation>
    <scope>NUCLEOTIDE SEQUENCE</scope>
    <source>
        <strain evidence="2">BACA0141</strain>
    </source>
</reference>
<comment type="caution">
    <text evidence="2">The sequence shown here is derived from an EMBL/GenBank/DDBJ whole genome shotgun (WGS) entry which is preliminary data.</text>
</comment>
<protein>
    <submittedName>
        <fullName evidence="2">Uncharacterized protein</fullName>
    </submittedName>
</protein>
<evidence type="ECO:0000256" key="1">
    <source>
        <dbReference type="SAM" id="Phobius"/>
    </source>
</evidence>
<feature type="transmembrane region" description="Helical" evidence="1">
    <location>
        <begin position="57"/>
        <end position="78"/>
    </location>
</feature>
<dbReference type="Proteomes" id="UP001333818">
    <property type="component" value="Unassembled WGS sequence"/>
</dbReference>
<evidence type="ECO:0000313" key="2">
    <source>
        <dbReference type="EMBL" id="MEE3720000.1"/>
    </source>
</evidence>
<evidence type="ECO:0000313" key="3">
    <source>
        <dbReference type="Proteomes" id="UP001333818"/>
    </source>
</evidence>
<dbReference type="AlphaFoldDB" id="A0AAW9Q9Y0"/>